<accession>A0AAE1E838</accession>
<dbReference type="AlphaFoldDB" id="A0AAE1E838"/>
<name>A0AAE1E838_9GAST</name>
<organism evidence="2 3">
    <name type="scientific">Elysia crispata</name>
    <name type="common">lettuce slug</name>
    <dbReference type="NCBI Taxonomy" id="231223"/>
    <lineage>
        <taxon>Eukaryota</taxon>
        <taxon>Metazoa</taxon>
        <taxon>Spiralia</taxon>
        <taxon>Lophotrochozoa</taxon>
        <taxon>Mollusca</taxon>
        <taxon>Gastropoda</taxon>
        <taxon>Heterobranchia</taxon>
        <taxon>Euthyneura</taxon>
        <taxon>Panpulmonata</taxon>
        <taxon>Sacoglossa</taxon>
        <taxon>Placobranchoidea</taxon>
        <taxon>Plakobranchidae</taxon>
        <taxon>Elysia</taxon>
    </lineage>
</organism>
<dbReference type="Proteomes" id="UP001283361">
    <property type="component" value="Unassembled WGS sequence"/>
</dbReference>
<evidence type="ECO:0000313" key="3">
    <source>
        <dbReference type="Proteomes" id="UP001283361"/>
    </source>
</evidence>
<proteinExistence type="predicted"/>
<dbReference type="EMBL" id="JAWDGP010000816">
    <property type="protein sequence ID" value="KAK3797040.1"/>
    <property type="molecule type" value="Genomic_DNA"/>
</dbReference>
<evidence type="ECO:0000256" key="1">
    <source>
        <dbReference type="SAM" id="MobiDB-lite"/>
    </source>
</evidence>
<feature type="region of interest" description="Disordered" evidence="1">
    <location>
        <begin position="56"/>
        <end position="114"/>
    </location>
</feature>
<evidence type="ECO:0000313" key="2">
    <source>
        <dbReference type="EMBL" id="KAK3797040.1"/>
    </source>
</evidence>
<feature type="compositionally biased region" description="Basic and acidic residues" evidence="1">
    <location>
        <begin position="71"/>
        <end position="80"/>
    </location>
</feature>
<gene>
    <name evidence="2" type="ORF">RRG08_007573</name>
</gene>
<comment type="caution">
    <text evidence="2">The sequence shown here is derived from an EMBL/GenBank/DDBJ whole genome shotgun (WGS) entry which is preliminary data.</text>
</comment>
<keyword evidence="3" id="KW-1185">Reference proteome</keyword>
<sequence length="114" mass="11703">MFVCAKHSTCGRCKAQGVLPGDWTPHPVTSAPVPAAAPGFPSCSATHRCTTLTIPEGSVGARPVTGAHTRKSTELGERAVDSAIPAGADGRGLPFMHKLTNPDHPVATPPAMNL</sequence>
<reference evidence="2" key="1">
    <citation type="journal article" date="2023" name="G3 (Bethesda)">
        <title>A reference genome for the long-term kleptoplast-retaining sea slug Elysia crispata morphotype clarki.</title>
        <authorList>
            <person name="Eastman K.E."/>
            <person name="Pendleton A.L."/>
            <person name="Shaikh M.A."/>
            <person name="Suttiyut T."/>
            <person name="Ogas R."/>
            <person name="Tomko P."/>
            <person name="Gavelis G."/>
            <person name="Widhalm J.R."/>
            <person name="Wisecaver J.H."/>
        </authorList>
    </citation>
    <scope>NUCLEOTIDE SEQUENCE</scope>
    <source>
        <strain evidence="2">ECLA1</strain>
    </source>
</reference>
<protein>
    <submittedName>
        <fullName evidence="2">Uncharacterized protein</fullName>
    </submittedName>
</protein>